<dbReference type="RefSeq" id="WP_422862562.1">
    <property type="nucleotide sequence ID" value="NZ_JAMSKV010000001.1"/>
</dbReference>
<feature type="compositionally biased region" description="Pro residues" evidence="1">
    <location>
        <begin position="71"/>
        <end position="84"/>
    </location>
</feature>
<sequence length="135" mass="14037">MEQRNQGGVGVMACAVMLFCAAIPERARGQAAQDAQPQGGNVVEHPLGTKTGGSSDESLTVLGHTHKFQPAPMPGPPIGPPPEKPAPHLGRYKISGDQTKKDGYDTQTGAYIAPFGSAYTNAGPVSDGLASRFQH</sequence>
<feature type="compositionally biased region" description="Low complexity" evidence="1">
    <location>
        <begin position="29"/>
        <end position="40"/>
    </location>
</feature>
<dbReference type="EMBL" id="JAMSKV010000001">
    <property type="protein sequence ID" value="MCQ8277120.1"/>
    <property type="molecule type" value="Genomic_DNA"/>
</dbReference>
<evidence type="ECO:0000313" key="2">
    <source>
        <dbReference type="EMBL" id="MCQ8277120.1"/>
    </source>
</evidence>
<reference evidence="2 3" key="1">
    <citation type="submission" date="2022-06" db="EMBL/GenBank/DDBJ databases">
        <title>Endosaccharibacter gen. nov., sp. nov., endophytic bacteria isolated from sugarcane.</title>
        <authorList>
            <person name="Pitiwittayakul N."/>
            <person name="Yukphan P."/>
            <person name="Charoenyingcharoen P."/>
            <person name="Tanasupawat S."/>
        </authorList>
    </citation>
    <scope>NUCLEOTIDE SEQUENCE [LARGE SCALE GENOMIC DNA]</scope>
    <source>
        <strain evidence="2 3">KSS8</strain>
    </source>
</reference>
<gene>
    <name evidence="2" type="ORF">NFI95_01475</name>
</gene>
<proteinExistence type="predicted"/>
<comment type="caution">
    <text evidence="2">The sequence shown here is derived from an EMBL/GenBank/DDBJ whole genome shotgun (WGS) entry which is preliminary data.</text>
</comment>
<name>A0ABT1W2M3_9PROT</name>
<organism evidence="2 3">
    <name type="scientific">Endosaccharibacter trunci</name>
    <dbReference type="NCBI Taxonomy" id="2812733"/>
    <lineage>
        <taxon>Bacteria</taxon>
        <taxon>Pseudomonadati</taxon>
        <taxon>Pseudomonadota</taxon>
        <taxon>Alphaproteobacteria</taxon>
        <taxon>Acetobacterales</taxon>
        <taxon>Acetobacteraceae</taxon>
        <taxon>Endosaccharibacter</taxon>
    </lineage>
</organism>
<evidence type="ECO:0000256" key="1">
    <source>
        <dbReference type="SAM" id="MobiDB-lite"/>
    </source>
</evidence>
<dbReference type="Proteomes" id="UP001524587">
    <property type="component" value="Unassembled WGS sequence"/>
</dbReference>
<accession>A0ABT1W2M3</accession>
<feature type="region of interest" description="Disordered" evidence="1">
    <location>
        <begin position="29"/>
        <end position="107"/>
    </location>
</feature>
<protein>
    <submittedName>
        <fullName evidence="2">Uncharacterized protein</fullName>
    </submittedName>
</protein>
<keyword evidence="3" id="KW-1185">Reference proteome</keyword>
<feature type="region of interest" description="Disordered" evidence="1">
    <location>
        <begin position="116"/>
        <end position="135"/>
    </location>
</feature>
<evidence type="ECO:0000313" key="3">
    <source>
        <dbReference type="Proteomes" id="UP001524587"/>
    </source>
</evidence>